<name>A0ABR6YWN6_9FIRM</name>
<dbReference type="PROSITE" id="PS01332">
    <property type="entry name" value="HTH_RRF2_1"/>
    <property type="match status" value="1"/>
</dbReference>
<reference evidence="2 3" key="1">
    <citation type="journal article" date="2020" name="mSystems">
        <title>Defining Genomic and Predicted Metabolic Features of the Acetobacterium Genus.</title>
        <authorList>
            <person name="Ross D.E."/>
            <person name="Marshall C.W."/>
            <person name="Gulliver D."/>
            <person name="May H.D."/>
            <person name="Norman R.S."/>
        </authorList>
    </citation>
    <scope>NUCLEOTIDE SEQUENCE [LARGE SCALE GENOMIC DNA]</scope>
    <source>
        <strain evidence="2 3">DSM 4132</strain>
    </source>
</reference>
<dbReference type="Pfam" id="PF02082">
    <property type="entry name" value="Rrf2"/>
    <property type="match status" value="1"/>
</dbReference>
<sequence length="153" mass="16596">MTLNPGGILGNNPGRFKHLRLSTKGRYGVLAMVELALQYGDGPVSIKEIAEKQNFSDSYMEQLFSTLKNAGLVKSIRGARGGYILARDPSDITVGEIIRALEGPIEWAECVDGGGKLTCVKSPECVTRGLWKDISDSISNIIDNRSLQDLLGK</sequence>
<dbReference type="EMBL" id="WJBE01000006">
    <property type="protein sequence ID" value="MBC3899592.1"/>
    <property type="molecule type" value="Genomic_DNA"/>
</dbReference>
<dbReference type="SUPFAM" id="SSF46785">
    <property type="entry name" value="Winged helix' DNA-binding domain"/>
    <property type="match status" value="1"/>
</dbReference>
<organism evidence="2 3">
    <name type="scientific">Acetobacterium malicum</name>
    <dbReference type="NCBI Taxonomy" id="52692"/>
    <lineage>
        <taxon>Bacteria</taxon>
        <taxon>Bacillati</taxon>
        <taxon>Bacillota</taxon>
        <taxon>Clostridia</taxon>
        <taxon>Eubacteriales</taxon>
        <taxon>Eubacteriaceae</taxon>
        <taxon>Acetobacterium</taxon>
    </lineage>
</organism>
<dbReference type="PANTHER" id="PTHR33221">
    <property type="entry name" value="WINGED HELIX-TURN-HELIX TRANSCRIPTIONAL REGULATOR, RRF2 FAMILY"/>
    <property type="match status" value="1"/>
</dbReference>
<dbReference type="InterPro" id="IPR036388">
    <property type="entry name" value="WH-like_DNA-bd_sf"/>
</dbReference>
<proteinExistence type="predicted"/>
<comment type="caution">
    <text evidence="2">The sequence shown here is derived from an EMBL/GenBank/DDBJ whole genome shotgun (WGS) entry which is preliminary data.</text>
</comment>
<keyword evidence="1" id="KW-0238">DNA-binding</keyword>
<evidence type="ECO:0000313" key="3">
    <source>
        <dbReference type="Proteomes" id="UP000622405"/>
    </source>
</evidence>
<gene>
    <name evidence="2" type="ORF">GH811_08185</name>
</gene>
<protein>
    <submittedName>
        <fullName evidence="2">Rrf2 family transcriptional regulator</fullName>
    </submittedName>
</protein>
<dbReference type="Gene3D" id="1.10.10.10">
    <property type="entry name" value="Winged helix-like DNA-binding domain superfamily/Winged helix DNA-binding domain"/>
    <property type="match status" value="1"/>
</dbReference>
<dbReference type="Proteomes" id="UP000622405">
    <property type="component" value="Unassembled WGS sequence"/>
</dbReference>
<evidence type="ECO:0000256" key="1">
    <source>
        <dbReference type="ARBA" id="ARBA00023125"/>
    </source>
</evidence>
<accession>A0ABR6YWN6</accession>
<dbReference type="PANTHER" id="PTHR33221:SF5">
    <property type="entry name" value="HTH-TYPE TRANSCRIPTIONAL REGULATOR ISCR"/>
    <property type="match status" value="1"/>
</dbReference>
<dbReference type="InterPro" id="IPR000944">
    <property type="entry name" value="Tscrpt_reg_Rrf2"/>
</dbReference>
<dbReference type="InterPro" id="IPR030489">
    <property type="entry name" value="TR_Rrf2-type_CS"/>
</dbReference>
<keyword evidence="3" id="KW-1185">Reference proteome</keyword>
<dbReference type="PROSITE" id="PS51197">
    <property type="entry name" value="HTH_RRF2_2"/>
    <property type="match status" value="1"/>
</dbReference>
<dbReference type="InterPro" id="IPR036390">
    <property type="entry name" value="WH_DNA-bd_sf"/>
</dbReference>
<dbReference type="NCBIfam" id="TIGR00738">
    <property type="entry name" value="rrf2_super"/>
    <property type="match status" value="1"/>
</dbReference>
<evidence type="ECO:0000313" key="2">
    <source>
        <dbReference type="EMBL" id="MBC3899592.1"/>
    </source>
</evidence>